<organism evidence="2 3">
    <name type="scientific">Neodothiora populina</name>
    <dbReference type="NCBI Taxonomy" id="2781224"/>
    <lineage>
        <taxon>Eukaryota</taxon>
        <taxon>Fungi</taxon>
        <taxon>Dikarya</taxon>
        <taxon>Ascomycota</taxon>
        <taxon>Pezizomycotina</taxon>
        <taxon>Dothideomycetes</taxon>
        <taxon>Dothideomycetidae</taxon>
        <taxon>Dothideales</taxon>
        <taxon>Dothioraceae</taxon>
        <taxon>Neodothiora</taxon>
    </lineage>
</organism>
<keyword evidence="3" id="KW-1185">Reference proteome</keyword>
<evidence type="ECO:0000313" key="2">
    <source>
        <dbReference type="EMBL" id="KAL1311598.1"/>
    </source>
</evidence>
<sequence>MAISPSYLLSSQPGGDPEPLSQLSEVASVSKNQRRYRPARPLPYELNQHCVTFIEEELYSQAFSLLLNLLLAGADIDDDDDDDNKQPLHAYVPSSQIIALAATLIVHPSVTNRARSQEQSQASNDALFYLNHLRALVGPACPHFAASFDFGATSQTRQGRRRTHQQDAHDEDDDHGSLRIGLANHASLWSAAEDFWQVVGWAFNTSTCFPERWERWKLWLTFMLDVMEDDLEASISASESQADSESKNEKLRSASDSSTSSTLLAVYLRTAGEGRTGKRKIMRAILADGTKKNTAGFGEVWKNETKGVNLPKEEFTSKRQRLNVAEGDFGDYLDVDDDDDDEGQDEKSNTLAPPLQSASATRKRTLSDSSPTKTDAADASTSTSNEFGGIESILLRQRFMALLVKLSSYDRSAFLDTDSLLDLYTESLRPLPLRIFVQFTLPTTPYLEPHAQATLNQTLLQPLISSDAPTFKAMTMTQEAFEKHYLPFPSNYASLIENARVSILIEGLLRLLLRHLDLQISVSLKRNLELGIQARRDKAAGSGTRRKRVERGVEDQHAAEVLEMSAARMRLLLVLIEQ</sequence>
<name>A0ABR3PPW0_9PEZI</name>
<feature type="compositionally biased region" description="Low complexity" evidence="1">
    <location>
        <begin position="367"/>
        <end position="384"/>
    </location>
</feature>
<feature type="compositionally biased region" description="Acidic residues" evidence="1">
    <location>
        <begin position="329"/>
        <end position="344"/>
    </location>
</feature>
<feature type="region of interest" description="Disordered" evidence="1">
    <location>
        <begin position="329"/>
        <end position="384"/>
    </location>
</feature>
<evidence type="ECO:0000256" key="1">
    <source>
        <dbReference type="SAM" id="MobiDB-lite"/>
    </source>
</evidence>
<reference evidence="2 3" key="1">
    <citation type="submission" date="2024-07" db="EMBL/GenBank/DDBJ databases">
        <title>Draft sequence of the Neodothiora populina.</title>
        <authorList>
            <person name="Drown D.D."/>
            <person name="Schuette U.S."/>
            <person name="Buechlein A.B."/>
            <person name="Rusch D.R."/>
            <person name="Winton L.W."/>
            <person name="Adams G.A."/>
        </authorList>
    </citation>
    <scope>NUCLEOTIDE SEQUENCE [LARGE SCALE GENOMIC DNA]</scope>
    <source>
        <strain evidence="2 3">CPC 39397</strain>
    </source>
</reference>
<gene>
    <name evidence="2" type="ORF">AAFC00_001711</name>
</gene>
<comment type="caution">
    <text evidence="2">The sequence shown here is derived from an EMBL/GenBank/DDBJ whole genome shotgun (WGS) entry which is preliminary data.</text>
</comment>
<protein>
    <submittedName>
        <fullName evidence="2">Uncharacterized protein</fullName>
    </submittedName>
</protein>
<feature type="region of interest" description="Disordered" evidence="1">
    <location>
        <begin position="155"/>
        <end position="176"/>
    </location>
</feature>
<accession>A0ABR3PPW0</accession>
<proteinExistence type="predicted"/>
<feature type="region of interest" description="Disordered" evidence="1">
    <location>
        <begin position="1"/>
        <end position="21"/>
    </location>
</feature>
<evidence type="ECO:0000313" key="3">
    <source>
        <dbReference type="Proteomes" id="UP001562354"/>
    </source>
</evidence>
<dbReference type="GeneID" id="95975414"/>
<dbReference type="RefSeq" id="XP_069204447.1">
    <property type="nucleotide sequence ID" value="XM_069340932.1"/>
</dbReference>
<dbReference type="Proteomes" id="UP001562354">
    <property type="component" value="Unassembled WGS sequence"/>
</dbReference>
<dbReference type="EMBL" id="JBFMKM010000001">
    <property type="protein sequence ID" value="KAL1311598.1"/>
    <property type="molecule type" value="Genomic_DNA"/>
</dbReference>